<gene>
    <name evidence="1" type="ORF">LZA78_14900</name>
</gene>
<dbReference type="PROSITE" id="PS51257">
    <property type="entry name" value="PROKAR_LIPOPROTEIN"/>
    <property type="match status" value="1"/>
</dbReference>
<dbReference type="Proteomes" id="UP001521181">
    <property type="component" value="Unassembled WGS sequence"/>
</dbReference>
<evidence type="ECO:0008006" key="3">
    <source>
        <dbReference type="Google" id="ProtNLM"/>
    </source>
</evidence>
<name>A0ABS8YYB5_9RHOB</name>
<comment type="caution">
    <text evidence="1">The sequence shown here is derived from an EMBL/GenBank/DDBJ whole genome shotgun (WGS) entry which is preliminary data.</text>
</comment>
<dbReference type="RefSeq" id="WP_233677716.1">
    <property type="nucleotide sequence ID" value="NZ_JAJUOS010000013.1"/>
</dbReference>
<proteinExistence type="predicted"/>
<dbReference type="EMBL" id="JAJUOS010000013">
    <property type="protein sequence ID" value="MCE5974776.1"/>
    <property type="molecule type" value="Genomic_DNA"/>
</dbReference>
<protein>
    <recommendedName>
        <fullName evidence="3">Lipoprotein</fullName>
    </recommendedName>
</protein>
<sequence>MRQPLLASLAIVTVVAGCGFSESRFNPFNWFGGDEEVTTLEPEGGYAVSLGDNRAMIDQVTRLEVKPTQGGAIVSAAGLTPTQGWWDAELIAENDGYAVDGVMSYTFVVAEPDPYSDASKRVLTPESREVTVAAFISNARLRDVSKIVVTGANNARSVSR</sequence>
<keyword evidence="2" id="KW-1185">Reference proteome</keyword>
<evidence type="ECO:0000313" key="2">
    <source>
        <dbReference type="Proteomes" id="UP001521181"/>
    </source>
</evidence>
<accession>A0ABS8YYB5</accession>
<evidence type="ECO:0000313" key="1">
    <source>
        <dbReference type="EMBL" id="MCE5974776.1"/>
    </source>
</evidence>
<reference evidence="1 2" key="1">
    <citation type="submission" date="2021-12" db="EMBL/GenBank/DDBJ databases">
        <title>Sinirhodobacter sp. WL0062 is a bacterium isolated from seawater.</title>
        <authorList>
            <person name="Wang L."/>
            <person name="He W."/>
            <person name="Zhang D.-F."/>
        </authorList>
    </citation>
    <scope>NUCLEOTIDE SEQUENCE [LARGE SCALE GENOMIC DNA]</scope>
    <source>
        <strain evidence="1 2">WL0062</strain>
    </source>
</reference>
<organism evidence="1 2">
    <name type="scientific">Rhodobacter flavimaris</name>
    <dbReference type="NCBI Taxonomy" id="2907145"/>
    <lineage>
        <taxon>Bacteria</taxon>
        <taxon>Pseudomonadati</taxon>
        <taxon>Pseudomonadota</taxon>
        <taxon>Alphaproteobacteria</taxon>
        <taxon>Rhodobacterales</taxon>
        <taxon>Rhodobacter group</taxon>
        <taxon>Rhodobacter</taxon>
    </lineage>
</organism>